<reference evidence="1 2" key="1">
    <citation type="submission" date="2020-02" db="EMBL/GenBank/DDBJ databases">
        <authorList>
            <person name="Ma Q."/>
            <person name="Huang Y."/>
            <person name="Song X."/>
            <person name="Pei D."/>
        </authorList>
    </citation>
    <scope>NUCLEOTIDE SEQUENCE [LARGE SCALE GENOMIC DNA]</scope>
    <source>
        <strain evidence="1">Sxm20200214</strain>
        <tissue evidence="1">Leaf</tissue>
    </source>
</reference>
<dbReference type="AlphaFoldDB" id="A0A8X7VNW0"/>
<gene>
    <name evidence="1" type="ORF">Bca52824_017796</name>
</gene>
<evidence type="ECO:0000313" key="2">
    <source>
        <dbReference type="Proteomes" id="UP000886595"/>
    </source>
</evidence>
<dbReference type="Proteomes" id="UP000886595">
    <property type="component" value="Unassembled WGS sequence"/>
</dbReference>
<sequence>MSSKYLQRNWASWESGTGAQFPKRLLNRVRVSIHRHPSRPDIGDIEAATPLIQYIEKDDQNRLDVIDRQVKSSEVSPELFNVLKEMRRGLIKSSLGLLAPRKPQVTDSTLEAKKLTGHSREKMSLIKLATLIELSAKKATQELNLQHKLMDQIEWLPDSIGNFNSPHHRFNLRSSLHLVVNSVTRIIKSLGLVHCCTEILTGSISFCSKLYNQLRLVTLEVMAMSSCLHEAYSISNMWQPRV</sequence>
<evidence type="ECO:0000313" key="1">
    <source>
        <dbReference type="EMBL" id="KAG2314674.1"/>
    </source>
</evidence>
<keyword evidence="2" id="KW-1185">Reference proteome</keyword>
<proteinExistence type="predicted"/>
<dbReference type="OrthoDB" id="1712691at2759"/>
<name>A0A8X7VNW0_BRACI</name>
<organism evidence="1 2">
    <name type="scientific">Brassica carinata</name>
    <name type="common">Ethiopian mustard</name>
    <name type="synonym">Abyssinian cabbage</name>
    <dbReference type="NCBI Taxonomy" id="52824"/>
    <lineage>
        <taxon>Eukaryota</taxon>
        <taxon>Viridiplantae</taxon>
        <taxon>Streptophyta</taxon>
        <taxon>Embryophyta</taxon>
        <taxon>Tracheophyta</taxon>
        <taxon>Spermatophyta</taxon>
        <taxon>Magnoliopsida</taxon>
        <taxon>eudicotyledons</taxon>
        <taxon>Gunneridae</taxon>
        <taxon>Pentapetalae</taxon>
        <taxon>rosids</taxon>
        <taxon>malvids</taxon>
        <taxon>Brassicales</taxon>
        <taxon>Brassicaceae</taxon>
        <taxon>Brassiceae</taxon>
        <taxon>Brassica</taxon>
    </lineage>
</organism>
<comment type="caution">
    <text evidence="1">The sequence shown here is derived from an EMBL/GenBank/DDBJ whole genome shotgun (WGS) entry which is preliminary data.</text>
</comment>
<accession>A0A8X7VNW0</accession>
<dbReference type="EMBL" id="JAAMPC010000004">
    <property type="protein sequence ID" value="KAG2314674.1"/>
    <property type="molecule type" value="Genomic_DNA"/>
</dbReference>
<protein>
    <submittedName>
        <fullName evidence="1">Uncharacterized protein</fullName>
    </submittedName>
</protein>